<name>A0AAV2SXD3_MEGNR</name>
<accession>A0AAV2SXD3</accession>
<protein>
    <submittedName>
        <fullName evidence="3">Uncharacterized protein</fullName>
    </submittedName>
</protein>
<sequence length="190" mass="22251">ATTIRGIMKVLSLVLLSVVSTMVVASEDEVLIVLDAEEIEESSQVKRMAPIYNQKFNGVVQFADPFTSPRQFNRLSTPFNSQSQFNHRYSYLPSNGHFSSYAQPGNYHSYNHHAYSHPLNFNTHLNGNQYPFNPYFNPYYKNNYYHSSPNNFNHHNNHHASHHRYQFSGNNQFNNVDRQFFNNQLNQNQR</sequence>
<evidence type="ECO:0000313" key="3">
    <source>
        <dbReference type="EMBL" id="CAL4248835.1"/>
    </source>
</evidence>
<evidence type="ECO:0000256" key="2">
    <source>
        <dbReference type="SAM" id="SignalP"/>
    </source>
</evidence>
<keyword evidence="4" id="KW-1185">Reference proteome</keyword>
<evidence type="ECO:0000256" key="1">
    <source>
        <dbReference type="SAM" id="MobiDB-lite"/>
    </source>
</evidence>
<organism evidence="3 4">
    <name type="scientific">Meganyctiphanes norvegica</name>
    <name type="common">Northern krill</name>
    <name type="synonym">Thysanopoda norvegica</name>
    <dbReference type="NCBI Taxonomy" id="48144"/>
    <lineage>
        <taxon>Eukaryota</taxon>
        <taxon>Metazoa</taxon>
        <taxon>Ecdysozoa</taxon>
        <taxon>Arthropoda</taxon>
        <taxon>Crustacea</taxon>
        <taxon>Multicrustacea</taxon>
        <taxon>Malacostraca</taxon>
        <taxon>Eumalacostraca</taxon>
        <taxon>Eucarida</taxon>
        <taxon>Euphausiacea</taxon>
        <taxon>Euphausiidae</taxon>
        <taxon>Meganyctiphanes</taxon>
    </lineage>
</organism>
<keyword evidence="2" id="KW-0732">Signal</keyword>
<feature type="region of interest" description="Disordered" evidence="1">
    <location>
        <begin position="150"/>
        <end position="169"/>
    </location>
</feature>
<feature type="chain" id="PRO_5043618190" evidence="2">
    <location>
        <begin position="26"/>
        <end position="190"/>
    </location>
</feature>
<dbReference type="AlphaFoldDB" id="A0AAV2SXD3"/>
<feature type="non-terminal residue" evidence="3">
    <location>
        <position position="1"/>
    </location>
</feature>
<dbReference type="Proteomes" id="UP001497623">
    <property type="component" value="Unassembled WGS sequence"/>
</dbReference>
<comment type="caution">
    <text evidence="3">The sequence shown here is derived from an EMBL/GenBank/DDBJ whole genome shotgun (WGS) entry which is preliminary data.</text>
</comment>
<gene>
    <name evidence="3" type="ORF">MNOR_LOCUS41486</name>
</gene>
<evidence type="ECO:0000313" key="4">
    <source>
        <dbReference type="Proteomes" id="UP001497623"/>
    </source>
</evidence>
<feature type="compositionally biased region" description="Basic residues" evidence="1">
    <location>
        <begin position="155"/>
        <end position="165"/>
    </location>
</feature>
<reference evidence="3 4" key="1">
    <citation type="submission" date="2024-05" db="EMBL/GenBank/DDBJ databases">
        <authorList>
            <person name="Wallberg A."/>
        </authorList>
    </citation>
    <scope>NUCLEOTIDE SEQUENCE [LARGE SCALE GENOMIC DNA]</scope>
</reference>
<feature type="signal peptide" evidence="2">
    <location>
        <begin position="1"/>
        <end position="25"/>
    </location>
</feature>
<feature type="non-terminal residue" evidence="3">
    <location>
        <position position="190"/>
    </location>
</feature>
<proteinExistence type="predicted"/>
<dbReference type="EMBL" id="CAXKWB010154814">
    <property type="protein sequence ID" value="CAL4248835.1"/>
    <property type="molecule type" value="Genomic_DNA"/>
</dbReference>